<dbReference type="AlphaFoldDB" id="A0A1M4ZAY5"/>
<reference evidence="2" key="1">
    <citation type="submission" date="2016-11" db="EMBL/GenBank/DDBJ databases">
        <authorList>
            <person name="Varghese N."/>
            <person name="Submissions S."/>
        </authorList>
    </citation>
    <scope>NUCLEOTIDE SEQUENCE [LARGE SCALE GENOMIC DNA]</scope>
    <source>
        <strain evidence="2">DSM 18095</strain>
    </source>
</reference>
<proteinExistence type="predicted"/>
<accession>A0A1M4ZAY5</accession>
<evidence type="ECO:0000313" key="1">
    <source>
        <dbReference type="EMBL" id="SHF15203.1"/>
    </source>
</evidence>
<dbReference type="RefSeq" id="WP_072977747.1">
    <property type="nucleotide sequence ID" value="NZ_FQTY01000023.1"/>
</dbReference>
<name>A0A1M4ZAY5_9FIRM</name>
<dbReference type="EMBL" id="FQTY01000023">
    <property type="protein sequence ID" value="SHF15203.1"/>
    <property type="molecule type" value="Genomic_DNA"/>
</dbReference>
<organism evidence="1 2">
    <name type="scientific">Tissierella praeacuta DSM 18095</name>
    <dbReference type="NCBI Taxonomy" id="1123404"/>
    <lineage>
        <taxon>Bacteria</taxon>
        <taxon>Bacillati</taxon>
        <taxon>Bacillota</taxon>
        <taxon>Tissierellia</taxon>
        <taxon>Tissierellales</taxon>
        <taxon>Tissierellaceae</taxon>
        <taxon>Tissierella</taxon>
    </lineage>
</organism>
<protein>
    <submittedName>
        <fullName evidence="1">Uncharacterized protein</fullName>
    </submittedName>
</protein>
<gene>
    <name evidence="1" type="ORF">SAMN02745784_02981</name>
</gene>
<keyword evidence="2" id="KW-1185">Reference proteome</keyword>
<dbReference type="GeneID" id="90994030"/>
<dbReference type="Proteomes" id="UP000184114">
    <property type="component" value="Unassembled WGS sequence"/>
</dbReference>
<evidence type="ECO:0000313" key="2">
    <source>
        <dbReference type="Proteomes" id="UP000184114"/>
    </source>
</evidence>
<sequence length="78" mass="9207">MQQENVTDKEFLELYEKICKKSTNNGIATRECVAMEFLKIFKEKPGKRNAKNIKKLEPILKAINAWKFVDEEILNKYI</sequence>
<dbReference type="STRING" id="1123404.SAMN02745784_02981"/>